<sequence>MSPTSLPAPPTAASQIADFQRLCEARTGRVFADAMEFHRWSVDQSSDFWRALWETVDLPWSGSLDRVRVGDEIETAEFFPDVRLNYAEALLRPIDGLEDAPALRSVHGGGAVEVLTRRELREAVERTSAALAALGLRAGERVVLIAPSHREMTVAVLAAAALGATVSTGTPDVGVAALLGRFEQVDPVLLFLDRGPAKEPETLVEGLLAGLPTVRHVLTLDALPLPEQPTVPVDRLADLVATAGDRPEWPRLPFAHPLFVMFSSGTTGPPKAMVHGVGGTLIEQVKEQRLHCDLRPGDALYFHATPTWMVWNWQLAALALGVQVVLFDGPLAGPATLWELVERHGVTQFGTSPAYLQLCEDADYRPAAHHDLSVLRAIMTSGSVLHEWQYDWVAETVGPVPLQSVSGGTDILGCFVLGHPDLPVRRGRSQSLGLGFDLAAVDEAGEPLVGAEGDLVCRAPFPSRPVGFLRDPDGRRFHAAYFVDHPGFWTHGDRIEIAADGTSRVLGRSDGVLNVNGIRIGPSEIYQTLRSVPAVSECMAVEQRDPVRAGSTRMVLLVVLAADAVLDAALDREIRRVLRRENSAAHVPELVLAVPALPHTHNGKRSERAARDAVNGDPVANETSLRNAECLDAIRAAVRGSARLPEPRPATEIAAPVTLDPGPAPAPADGDLLAVRELWQDVLGVRPEPDDDFLDMGGSSRGVVELLRRIKLQQGLDVTIEAFFADPTPAGLARAVAAARSTTLERSRLLRAGAGRPIHLFCDAWGQLNSFHTLVARLRTTRPVWGIAPPVDEADGTRIPVAQVVDEAVAQVRTVQPVGPYSLLGYSFGGLVGYEVAARLRTEGHDVDYLGLLDVLPPTAALTPAERRAHSWEGRFATLTSSKLREALTRRLGGITGRTVEPDRERAEYEKTSGTFDAHVPRPYPGMVTYYQAADRRPVIGNQLAAWLRLAPHLVVTTVPGHHETMLGNPFVDEVAERISVTLR</sequence>
<accession>A0A1G7ZCA8</accession>
<dbReference type="SUPFAM" id="SSF47336">
    <property type="entry name" value="ACP-like"/>
    <property type="match status" value="1"/>
</dbReference>
<dbReference type="Gene3D" id="3.40.50.12780">
    <property type="entry name" value="N-terminal domain of ligase-like"/>
    <property type="match status" value="1"/>
</dbReference>
<dbReference type="InterPro" id="IPR020802">
    <property type="entry name" value="TesA-like"/>
</dbReference>
<gene>
    <name evidence="9" type="ORF">SAMN05216377_11893</name>
</gene>
<proteinExistence type="inferred from homology"/>
<dbReference type="PANTHER" id="PTHR42921">
    <property type="entry name" value="ACETOACETYL-COA SYNTHETASE"/>
    <property type="match status" value="1"/>
</dbReference>
<dbReference type="NCBIfam" id="TIGR01217">
    <property type="entry name" value="ac_ac_CoA_syn"/>
    <property type="match status" value="1"/>
</dbReference>
<keyword evidence="7" id="KW-0067">ATP-binding</keyword>
<protein>
    <submittedName>
        <fullName evidence="9">Acetoacetyl-CoA synthetase</fullName>
    </submittedName>
</protein>
<keyword evidence="3" id="KW-0596">Phosphopantetheine</keyword>
<dbReference type="PROSITE" id="PS50075">
    <property type="entry name" value="CARRIER"/>
    <property type="match status" value="1"/>
</dbReference>
<keyword evidence="10" id="KW-1185">Reference proteome</keyword>
<dbReference type="GO" id="GO:0006629">
    <property type="term" value="P:lipid metabolic process"/>
    <property type="evidence" value="ECO:0007669"/>
    <property type="project" value="InterPro"/>
</dbReference>
<evidence type="ECO:0000256" key="4">
    <source>
        <dbReference type="ARBA" id="ARBA00022553"/>
    </source>
</evidence>
<dbReference type="SUPFAM" id="SSF53474">
    <property type="entry name" value="alpha/beta-Hydrolases"/>
    <property type="match status" value="1"/>
</dbReference>
<dbReference type="InterPro" id="IPR045851">
    <property type="entry name" value="AMP-bd_C_sf"/>
</dbReference>
<dbReference type="AlphaFoldDB" id="A0A1G7ZCA8"/>
<evidence type="ECO:0000256" key="7">
    <source>
        <dbReference type="ARBA" id="ARBA00022840"/>
    </source>
</evidence>
<dbReference type="STRING" id="366584.SAMN05216377_11893"/>
<dbReference type="SMART" id="SM00824">
    <property type="entry name" value="PKS_TE"/>
    <property type="match status" value="1"/>
</dbReference>
<evidence type="ECO:0000256" key="5">
    <source>
        <dbReference type="ARBA" id="ARBA00022598"/>
    </source>
</evidence>
<keyword evidence="5" id="KW-0436">Ligase</keyword>
<dbReference type="InterPro" id="IPR020806">
    <property type="entry name" value="PKS_PP-bd"/>
</dbReference>
<dbReference type="PANTHER" id="PTHR42921:SF1">
    <property type="entry name" value="ACETOACETYL-COA SYNTHETASE"/>
    <property type="match status" value="1"/>
</dbReference>
<evidence type="ECO:0000256" key="1">
    <source>
        <dbReference type="ARBA" id="ARBA00001957"/>
    </source>
</evidence>
<dbReference type="Pfam" id="PF00501">
    <property type="entry name" value="AMP-binding"/>
    <property type="match status" value="1"/>
</dbReference>
<reference evidence="9 10" key="1">
    <citation type="submission" date="2016-10" db="EMBL/GenBank/DDBJ databases">
        <authorList>
            <person name="de Groot N.N."/>
        </authorList>
    </citation>
    <scope>NUCLEOTIDE SEQUENCE [LARGE SCALE GENOMIC DNA]</scope>
    <source>
        <strain evidence="9 10">CGMCC 4.3143</strain>
    </source>
</reference>
<dbReference type="GO" id="GO:0005524">
    <property type="term" value="F:ATP binding"/>
    <property type="evidence" value="ECO:0007669"/>
    <property type="project" value="UniProtKB-KW"/>
</dbReference>
<keyword evidence="6" id="KW-0547">Nucleotide-binding</keyword>
<dbReference type="Pfam" id="PF00550">
    <property type="entry name" value="PP-binding"/>
    <property type="match status" value="1"/>
</dbReference>
<dbReference type="InterPro" id="IPR025110">
    <property type="entry name" value="AMP-bd_C"/>
</dbReference>
<dbReference type="InterPro" id="IPR029058">
    <property type="entry name" value="AB_hydrolase_fold"/>
</dbReference>
<dbReference type="SMART" id="SM00823">
    <property type="entry name" value="PKS_PP"/>
    <property type="match status" value="1"/>
</dbReference>
<dbReference type="InterPro" id="IPR020845">
    <property type="entry name" value="AMP-binding_CS"/>
</dbReference>
<dbReference type="InterPro" id="IPR005914">
    <property type="entry name" value="Acac_CoA_synth"/>
</dbReference>
<dbReference type="GO" id="GO:0030729">
    <property type="term" value="F:acetoacetate-CoA ligase activity"/>
    <property type="evidence" value="ECO:0007669"/>
    <property type="project" value="InterPro"/>
</dbReference>
<evidence type="ECO:0000313" key="9">
    <source>
        <dbReference type="EMBL" id="SDH06217.1"/>
    </source>
</evidence>
<dbReference type="Gene3D" id="3.30.300.30">
    <property type="match status" value="1"/>
</dbReference>
<organism evidence="9 10">
    <name type="scientific">Pseudonocardia oroxyli</name>
    <dbReference type="NCBI Taxonomy" id="366584"/>
    <lineage>
        <taxon>Bacteria</taxon>
        <taxon>Bacillati</taxon>
        <taxon>Actinomycetota</taxon>
        <taxon>Actinomycetes</taxon>
        <taxon>Pseudonocardiales</taxon>
        <taxon>Pseudonocardiaceae</taxon>
        <taxon>Pseudonocardia</taxon>
    </lineage>
</organism>
<evidence type="ECO:0000259" key="8">
    <source>
        <dbReference type="PROSITE" id="PS50075"/>
    </source>
</evidence>
<dbReference type="SUPFAM" id="SSF56801">
    <property type="entry name" value="Acetyl-CoA synthetase-like"/>
    <property type="match status" value="1"/>
</dbReference>
<dbReference type="InterPro" id="IPR042099">
    <property type="entry name" value="ANL_N_sf"/>
</dbReference>
<dbReference type="PROSITE" id="PS00455">
    <property type="entry name" value="AMP_BINDING"/>
    <property type="match status" value="1"/>
</dbReference>
<dbReference type="InterPro" id="IPR009081">
    <property type="entry name" value="PP-bd_ACP"/>
</dbReference>
<dbReference type="Gene3D" id="1.10.1200.10">
    <property type="entry name" value="ACP-like"/>
    <property type="match status" value="1"/>
</dbReference>
<comment type="similarity">
    <text evidence="2">Belongs to the ATP-dependent AMP-binding enzyme family.</text>
</comment>
<comment type="cofactor">
    <cofactor evidence="1">
        <name>pantetheine 4'-phosphate</name>
        <dbReference type="ChEBI" id="CHEBI:47942"/>
    </cofactor>
</comment>
<dbReference type="RefSeq" id="WP_218129988.1">
    <property type="nucleotide sequence ID" value="NZ_FNBE01000018.1"/>
</dbReference>
<feature type="domain" description="Carrier" evidence="8">
    <location>
        <begin position="666"/>
        <end position="740"/>
    </location>
</feature>
<dbReference type="InterPro" id="IPR036736">
    <property type="entry name" value="ACP-like_sf"/>
</dbReference>
<evidence type="ECO:0000313" key="10">
    <source>
        <dbReference type="Proteomes" id="UP000198967"/>
    </source>
</evidence>
<dbReference type="GO" id="GO:0031177">
    <property type="term" value="F:phosphopantetheine binding"/>
    <property type="evidence" value="ECO:0007669"/>
    <property type="project" value="InterPro"/>
</dbReference>
<dbReference type="InterPro" id="IPR000873">
    <property type="entry name" value="AMP-dep_synth/lig_dom"/>
</dbReference>
<dbReference type="Pfam" id="PF00975">
    <property type="entry name" value="Thioesterase"/>
    <property type="match status" value="1"/>
</dbReference>
<evidence type="ECO:0000256" key="3">
    <source>
        <dbReference type="ARBA" id="ARBA00022450"/>
    </source>
</evidence>
<dbReference type="EMBL" id="FNBE01000018">
    <property type="protein sequence ID" value="SDH06217.1"/>
    <property type="molecule type" value="Genomic_DNA"/>
</dbReference>
<keyword evidence="4" id="KW-0597">Phosphoprotein</keyword>
<name>A0A1G7ZCA8_PSEOR</name>
<dbReference type="Pfam" id="PF13193">
    <property type="entry name" value="AMP-binding_C"/>
    <property type="match status" value="1"/>
</dbReference>
<dbReference type="InterPro" id="IPR001031">
    <property type="entry name" value="Thioesterase"/>
</dbReference>
<evidence type="ECO:0000256" key="2">
    <source>
        <dbReference type="ARBA" id="ARBA00006432"/>
    </source>
</evidence>
<dbReference type="Gene3D" id="3.40.50.1820">
    <property type="entry name" value="alpha/beta hydrolase"/>
    <property type="match status" value="1"/>
</dbReference>
<dbReference type="Proteomes" id="UP000198967">
    <property type="component" value="Unassembled WGS sequence"/>
</dbReference>
<evidence type="ECO:0000256" key="6">
    <source>
        <dbReference type="ARBA" id="ARBA00022741"/>
    </source>
</evidence>